<evidence type="ECO:0000256" key="8">
    <source>
        <dbReference type="ARBA" id="ARBA00029745"/>
    </source>
</evidence>
<evidence type="ECO:0000256" key="3">
    <source>
        <dbReference type="ARBA" id="ARBA00011950"/>
    </source>
</evidence>
<comment type="pathway">
    <text evidence="1">Cofactor biosynthesis; molybdopterin biosynthesis.</text>
</comment>
<dbReference type="InterPro" id="IPR003448">
    <property type="entry name" value="Mopterin_biosynth_MoaE"/>
</dbReference>
<evidence type="ECO:0000313" key="14">
    <source>
        <dbReference type="Proteomes" id="UP001214854"/>
    </source>
</evidence>
<evidence type="ECO:0000256" key="6">
    <source>
        <dbReference type="ARBA" id="ARBA00025448"/>
    </source>
</evidence>
<accession>A0ABT5HWS5</accession>
<evidence type="ECO:0000256" key="2">
    <source>
        <dbReference type="ARBA" id="ARBA00005426"/>
    </source>
</evidence>
<dbReference type="PANTHER" id="PTHR23404">
    <property type="entry name" value="MOLYBDOPTERIN SYNTHASE RELATED"/>
    <property type="match status" value="1"/>
</dbReference>
<evidence type="ECO:0000256" key="5">
    <source>
        <dbReference type="ARBA" id="ARBA00023150"/>
    </source>
</evidence>
<evidence type="ECO:0000256" key="11">
    <source>
        <dbReference type="ARBA" id="ARBA00032474"/>
    </source>
</evidence>
<dbReference type="EC" id="2.8.1.12" evidence="3"/>
<comment type="subunit">
    <text evidence="7">Heterotetramer of 2 MoaD subunits and 2 MoaE subunits. Also stable as homodimer. The enzyme changes between these two forms during catalysis.</text>
</comment>
<reference evidence="13 14" key="1">
    <citation type="submission" date="2023-01" db="EMBL/GenBank/DDBJ databases">
        <title>Novel species of the genus Asticcacaulis isolated from rivers.</title>
        <authorList>
            <person name="Lu H."/>
        </authorList>
    </citation>
    <scope>NUCLEOTIDE SEQUENCE [LARGE SCALE GENOMIC DNA]</scope>
    <source>
        <strain evidence="13 14">BYS171W</strain>
    </source>
</reference>
<evidence type="ECO:0000256" key="9">
    <source>
        <dbReference type="ARBA" id="ARBA00030407"/>
    </source>
</evidence>
<evidence type="ECO:0000313" key="13">
    <source>
        <dbReference type="EMBL" id="MDC7684429.1"/>
    </source>
</evidence>
<name>A0ABT5HWS5_9CAUL</name>
<comment type="similarity">
    <text evidence="2">Belongs to the MoaE family.</text>
</comment>
<dbReference type="Gene3D" id="3.90.1170.40">
    <property type="entry name" value="Molybdopterin biosynthesis MoaE subunit"/>
    <property type="match status" value="1"/>
</dbReference>
<dbReference type="InterPro" id="IPR036563">
    <property type="entry name" value="MoaE_sf"/>
</dbReference>
<dbReference type="SUPFAM" id="SSF54690">
    <property type="entry name" value="Molybdopterin synthase subunit MoaE"/>
    <property type="match status" value="1"/>
</dbReference>
<gene>
    <name evidence="13" type="ORF">PQU92_14175</name>
</gene>
<comment type="caution">
    <text evidence="13">The sequence shown here is derived from an EMBL/GenBank/DDBJ whole genome shotgun (WGS) entry which is preliminary data.</text>
</comment>
<keyword evidence="14" id="KW-1185">Reference proteome</keyword>
<comment type="function">
    <text evidence="6">Converts molybdopterin precursor Z into molybdopterin. This requires the incorporation of two sulfur atoms into precursor Z to generate a dithiolene group. The sulfur is provided by MoaD.</text>
</comment>
<dbReference type="RefSeq" id="WP_272748903.1">
    <property type="nucleotide sequence ID" value="NZ_JAQQKX010000012.1"/>
</dbReference>
<comment type="catalytic activity">
    <reaction evidence="12">
        <text>2 [molybdopterin-synthase sulfur-carrier protein]-C-terminal-Gly-aminoethanethioate + cyclic pyranopterin phosphate + H2O = molybdopterin + 2 [molybdopterin-synthase sulfur-carrier protein]-C-terminal Gly-Gly + 2 H(+)</text>
        <dbReference type="Rhea" id="RHEA:26333"/>
        <dbReference type="Rhea" id="RHEA-COMP:12202"/>
        <dbReference type="Rhea" id="RHEA-COMP:19907"/>
        <dbReference type="ChEBI" id="CHEBI:15377"/>
        <dbReference type="ChEBI" id="CHEBI:15378"/>
        <dbReference type="ChEBI" id="CHEBI:58698"/>
        <dbReference type="ChEBI" id="CHEBI:59648"/>
        <dbReference type="ChEBI" id="CHEBI:90778"/>
        <dbReference type="ChEBI" id="CHEBI:232372"/>
        <dbReference type="EC" id="2.8.1.12"/>
    </reaction>
</comment>
<evidence type="ECO:0000256" key="10">
    <source>
        <dbReference type="ARBA" id="ARBA00030781"/>
    </source>
</evidence>
<evidence type="ECO:0000256" key="7">
    <source>
        <dbReference type="ARBA" id="ARBA00026066"/>
    </source>
</evidence>
<keyword evidence="5" id="KW-0501">Molybdenum cofactor biosynthesis</keyword>
<protein>
    <recommendedName>
        <fullName evidence="4">Molybdopterin synthase catalytic subunit</fullName>
        <ecNumber evidence="3">2.8.1.12</ecNumber>
    </recommendedName>
    <alternativeName>
        <fullName evidence="10">MPT synthase subunit 2</fullName>
    </alternativeName>
    <alternativeName>
        <fullName evidence="8">Molybdenum cofactor biosynthesis protein E</fullName>
    </alternativeName>
    <alternativeName>
        <fullName evidence="9">Molybdopterin-converting factor large subunit</fullName>
    </alternativeName>
    <alternativeName>
        <fullName evidence="11">Molybdopterin-converting factor subunit 2</fullName>
    </alternativeName>
</protein>
<evidence type="ECO:0000256" key="4">
    <source>
        <dbReference type="ARBA" id="ARBA00013858"/>
    </source>
</evidence>
<dbReference type="Pfam" id="PF02391">
    <property type="entry name" value="MoaE"/>
    <property type="match status" value="1"/>
</dbReference>
<evidence type="ECO:0000256" key="12">
    <source>
        <dbReference type="ARBA" id="ARBA00049878"/>
    </source>
</evidence>
<sequence length="148" mass="16709">MTSSIHAEIKVSRLNIEDAMDFADRAENGACALFVGRVRNHNLGRPVDGVSYDAFDDLARNTLREICTEAVSRFGEDLTCFVEHFKGFLPIGGISVIIAVGSPHRDSAYRANRYIIEELKKRVPVWKEEHYTDGQPEWLEGQSVEPDR</sequence>
<dbReference type="Proteomes" id="UP001214854">
    <property type="component" value="Unassembled WGS sequence"/>
</dbReference>
<dbReference type="EMBL" id="JAQQKX010000012">
    <property type="protein sequence ID" value="MDC7684429.1"/>
    <property type="molecule type" value="Genomic_DNA"/>
</dbReference>
<proteinExistence type="inferred from homology"/>
<dbReference type="CDD" id="cd00756">
    <property type="entry name" value="MoaE"/>
    <property type="match status" value="1"/>
</dbReference>
<evidence type="ECO:0000256" key="1">
    <source>
        <dbReference type="ARBA" id="ARBA00005046"/>
    </source>
</evidence>
<organism evidence="13 14">
    <name type="scientific">Asticcacaulis aquaticus</name>
    <dbReference type="NCBI Taxonomy" id="2984212"/>
    <lineage>
        <taxon>Bacteria</taxon>
        <taxon>Pseudomonadati</taxon>
        <taxon>Pseudomonadota</taxon>
        <taxon>Alphaproteobacteria</taxon>
        <taxon>Caulobacterales</taxon>
        <taxon>Caulobacteraceae</taxon>
        <taxon>Asticcacaulis</taxon>
    </lineage>
</organism>